<dbReference type="AlphaFoldDB" id="A0A095Y5R5"/>
<evidence type="ECO:0000259" key="1">
    <source>
        <dbReference type="Pfam" id="PF23926"/>
    </source>
</evidence>
<protein>
    <recommendedName>
        <fullName evidence="1">LtfC/p132/Gp6 beta-sandwich domain-containing protein</fullName>
    </recommendedName>
</protein>
<accession>A0A095Y5R5</accession>
<organism evidence="2 3">
    <name type="scientific">Corynebacterium freneyi DNF00450</name>
    <dbReference type="NCBI Taxonomy" id="1287475"/>
    <lineage>
        <taxon>Bacteria</taxon>
        <taxon>Bacillati</taxon>
        <taxon>Actinomycetota</taxon>
        <taxon>Actinomycetes</taxon>
        <taxon>Mycobacteriales</taxon>
        <taxon>Corynebacteriaceae</taxon>
        <taxon>Corynebacterium</taxon>
    </lineage>
</organism>
<dbReference type="Pfam" id="PF23926">
    <property type="entry name" value="LtfC"/>
    <property type="match status" value="1"/>
</dbReference>
<dbReference type="Proteomes" id="UP000029548">
    <property type="component" value="Unassembled WGS sequence"/>
</dbReference>
<gene>
    <name evidence="2" type="ORF">HMPREF1650_04105</name>
</gene>
<dbReference type="InterPro" id="IPR055688">
    <property type="entry name" value="LtfC/p132/Gp6_b-sand"/>
</dbReference>
<comment type="caution">
    <text evidence="2">The sequence shown here is derived from an EMBL/GenBank/DDBJ whole genome shotgun (WGS) entry which is preliminary data.</text>
</comment>
<reference evidence="2 3" key="1">
    <citation type="submission" date="2014-07" db="EMBL/GenBank/DDBJ databases">
        <authorList>
            <person name="McCorrison J."/>
            <person name="Sanka R."/>
            <person name="Torralba M."/>
            <person name="Gillis M."/>
            <person name="Haft D.H."/>
            <person name="Methe B."/>
            <person name="Sutton G."/>
            <person name="Nelson K.E."/>
        </authorList>
    </citation>
    <scope>NUCLEOTIDE SEQUENCE [LARGE SCALE GENOMIC DNA]</scope>
    <source>
        <strain evidence="2 3">DNF00450</strain>
    </source>
</reference>
<evidence type="ECO:0000313" key="2">
    <source>
        <dbReference type="EMBL" id="KGF17356.1"/>
    </source>
</evidence>
<evidence type="ECO:0000313" key="3">
    <source>
        <dbReference type="Proteomes" id="UP000029548"/>
    </source>
</evidence>
<feature type="domain" description="LtfC/p132/Gp6 beta-sandwich" evidence="1">
    <location>
        <begin position="10"/>
        <end position="102"/>
    </location>
</feature>
<proteinExistence type="predicted"/>
<sequence>MTVLGFVPSHGTLVLSRDADWVCTLDTNVAWPEGTEVWVDFPALGVRWDAVVTASAGLAAFRVEQDQTGPDVVPQGAGFRIMMRQPGTPSTEFLWWRGEVQRHD</sequence>
<name>A0A095Y5R5_9CORY</name>
<dbReference type="EMBL" id="JRNE01000040">
    <property type="protein sequence ID" value="KGF17356.1"/>
    <property type="molecule type" value="Genomic_DNA"/>
</dbReference>
<dbReference type="RefSeq" id="WP_035121164.1">
    <property type="nucleotide sequence ID" value="NZ_JRNE01000040.1"/>
</dbReference>